<evidence type="ECO:0000256" key="2">
    <source>
        <dbReference type="ARBA" id="ARBA00008335"/>
    </source>
</evidence>
<feature type="transmembrane region" description="Helical" evidence="9">
    <location>
        <begin position="66"/>
        <end position="86"/>
    </location>
</feature>
<feature type="transmembrane region" description="Helical" evidence="9">
    <location>
        <begin position="488"/>
        <end position="505"/>
    </location>
</feature>
<feature type="compositionally biased region" description="Basic and acidic residues" evidence="8">
    <location>
        <begin position="243"/>
        <end position="252"/>
    </location>
</feature>
<sequence>MCLGFWWSSEAMMTENWFSRGEAVSRYVLLLITVFEVLSFILLTIAYDNGSMSMALLSLLFLNRLGTGLCIGWIETCVNVLVLRWFDEGPMELGMKACYHTLRIRMHGVFSSRLLLVPFACLIGGRCDYANYSLLPGIVYAAKRDEKIQQEKNAMAEETSTIRQQTTNTDSAAMDGNGNGNGNGNNYEYENNNDGGDDDGYGGSNSSHRVGDSVDKSEHTPLINKASSSPRALLRGRSGLSSHDSEGGDPSRFKTLSPRASTNPNANAQMQLDGYHSSRNKLVNRESRIAGTPKLSLHNVKSPSAPKEDSAEYAFPDTRQFHLLQEDLLESMDAPPMEYSLKDWYNRKFEGFNLSLGCDILFLAIYFGIFFAFVMLSSEMIVRQYHYTTYTANLLLITIPGVSVIPTRFVGTSVNKLGSNLFMIIACLCFCIAFSLFAYLKSTAVYLPIIVVALFIFGSECFISTGYDELFRDIPLHLQGAVSNLSCGCNYLSAMLFCIIFGVLADESNHKYGAQRGKYVGAYSMLVGCSLINCAIVIVNQYFFKRHKSKRAGYEQL</sequence>
<evidence type="ECO:0000256" key="5">
    <source>
        <dbReference type="ARBA" id="ARBA00022989"/>
    </source>
</evidence>
<dbReference type="SUPFAM" id="SSF103473">
    <property type="entry name" value="MFS general substrate transporter"/>
    <property type="match status" value="1"/>
</dbReference>
<dbReference type="Gene3D" id="1.20.1250.20">
    <property type="entry name" value="MFS general substrate transporter like domains"/>
    <property type="match status" value="1"/>
</dbReference>
<keyword evidence="11" id="KW-1185">Reference proteome</keyword>
<dbReference type="Proteomes" id="UP000023152">
    <property type="component" value="Unassembled WGS sequence"/>
</dbReference>
<name>X6M7F0_RETFI</name>
<evidence type="ECO:0000256" key="1">
    <source>
        <dbReference type="ARBA" id="ARBA00004155"/>
    </source>
</evidence>
<dbReference type="PANTHER" id="PTHR23512">
    <property type="entry name" value="MAJOR FACILITATOR SUPERFAMILY DOMAIN-CONTAINING PROTEIN 1"/>
    <property type="match status" value="1"/>
</dbReference>
<keyword evidence="3" id="KW-0813">Transport</keyword>
<evidence type="ECO:0000256" key="3">
    <source>
        <dbReference type="ARBA" id="ARBA00022448"/>
    </source>
</evidence>
<feature type="transmembrane region" description="Helical" evidence="9">
    <location>
        <begin position="387"/>
        <end position="409"/>
    </location>
</feature>
<protein>
    <submittedName>
        <fullName evidence="10">Uncharacterized protein</fullName>
    </submittedName>
</protein>
<dbReference type="InterPro" id="IPR036259">
    <property type="entry name" value="MFS_trans_sf"/>
</dbReference>
<keyword evidence="6 9" id="KW-0472">Membrane</keyword>
<comment type="caution">
    <text evidence="10">The sequence shown here is derived from an EMBL/GenBank/DDBJ whole genome shotgun (WGS) entry which is preliminary data.</text>
</comment>
<dbReference type="AlphaFoldDB" id="X6M7F0"/>
<feature type="transmembrane region" description="Helical" evidence="9">
    <location>
        <begin position="525"/>
        <end position="544"/>
    </location>
</feature>
<organism evidence="10 11">
    <name type="scientific">Reticulomyxa filosa</name>
    <dbReference type="NCBI Taxonomy" id="46433"/>
    <lineage>
        <taxon>Eukaryota</taxon>
        <taxon>Sar</taxon>
        <taxon>Rhizaria</taxon>
        <taxon>Retaria</taxon>
        <taxon>Foraminifera</taxon>
        <taxon>Monothalamids</taxon>
        <taxon>Reticulomyxidae</taxon>
        <taxon>Reticulomyxa</taxon>
    </lineage>
</organism>
<gene>
    <name evidence="10" type="ORF">RFI_27485</name>
</gene>
<feature type="transmembrane region" description="Helical" evidence="9">
    <location>
        <begin position="27"/>
        <end position="46"/>
    </location>
</feature>
<evidence type="ECO:0000313" key="11">
    <source>
        <dbReference type="Proteomes" id="UP000023152"/>
    </source>
</evidence>
<feature type="compositionally biased region" description="Polar residues" evidence="8">
    <location>
        <begin position="258"/>
        <end position="270"/>
    </location>
</feature>
<keyword evidence="4 9" id="KW-0812">Transmembrane</keyword>
<feature type="transmembrane region" description="Helical" evidence="9">
    <location>
        <begin position="421"/>
        <end position="440"/>
    </location>
</feature>
<keyword evidence="7" id="KW-0458">Lysosome</keyword>
<dbReference type="InterPro" id="IPR052187">
    <property type="entry name" value="MFSD1"/>
</dbReference>
<accession>X6M7F0</accession>
<keyword evidence="5 9" id="KW-1133">Transmembrane helix</keyword>
<dbReference type="EMBL" id="ASPP01023835">
    <property type="protein sequence ID" value="ETO09893.1"/>
    <property type="molecule type" value="Genomic_DNA"/>
</dbReference>
<feature type="compositionally biased region" description="Basic and acidic residues" evidence="8">
    <location>
        <begin position="209"/>
        <end position="219"/>
    </location>
</feature>
<reference evidence="10 11" key="1">
    <citation type="journal article" date="2013" name="Curr. Biol.">
        <title>The Genome of the Foraminiferan Reticulomyxa filosa.</title>
        <authorList>
            <person name="Glockner G."/>
            <person name="Hulsmann N."/>
            <person name="Schleicher M."/>
            <person name="Noegel A.A."/>
            <person name="Eichinger L."/>
            <person name="Gallinger C."/>
            <person name="Pawlowski J."/>
            <person name="Sierra R."/>
            <person name="Euteneuer U."/>
            <person name="Pillet L."/>
            <person name="Moustafa A."/>
            <person name="Platzer M."/>
            <person name="Groth M."/>
            <person name="Szafranski K."/>
            <person name="Schliwa M."/>
        </authorList>
    </citation>
    <scope>NUCLEOTIDE SEQUENCE [LARGE SCALE GENOMIC DNA]</scope>
</reference>
<feature type="compositionally biased region" description="Low complexity" evidence="8">
    <location>
        <begin position="184"/>
        <end position="194"/>
    </location>
</feature>
<evidence type="ECO:0000313" key="10">
    <source>
        <dbReference type="EMBL" id="ETO09893.1"/>
    </source>
</evidence>
<evidence type="ECO:0000256" key="7">
    <source>
        <dbReference type="ARBA" id="ARBA00023228"/>
    </source>
</evidence>
<dbReference type="GO" id="GO:0005765">
    <property type="term" value="C:lysosomal membrane"/>
    <property type="evidence" value="ECO:0007669"/>
    <property type="project" value="UniProtKB-SubCell"/>
</dbReference>
<evidence type="ECO:0000256" key="9">
    <source>
        <dbReference type="SAM" id="Phobius"/>
    </source>
</evidence>
<evidence type="ECO:0000256" key="8">
    <source>
        <dbReference type="SAM" id="MobiDB-lite"/>
    </source>
</evidence>
<evidence type="ECO:0000256" key="6">
    <source>
        <dbReference type="ARBA" id="ARBA00023136"/>
    </source>
</evidence>
<feature type="transmembrane region" description="Helical" evidence="9">
    <location>
        <begin position="446"/>
        <end position="467"/>
    </location>
</feature>
<feature type="transmembrane region" description="Helical" evidence="9">
    <location>
        <begin position="352"/>
        <end position="375"/>
    </location>
</feature>
<comment type="similarity">
    <text evidence="2">Belongs to the major facilitator superfamily.</text>
</comment>
<proteinExistence type="inferred from homology"/>
<feature type="compositionally biased region" description="Polar residues" evidence="8">
    <location>
        <begin position="158"/>
        <end position="171"/>
    </location>
</feature>
<dbReference type="PANTHER" id="PTHR23512:SF3">
    <property type="entry name" value="MAJOR FACILITATOR SUPERFAMILY DOMAIN-CONTAINING PROTEIN 1"/>
    <property type="match status" value="1"/>
</dbReference>
<feature type="region of interest" description="Disordered" evidence="8">
    <location>
        <begin position="151"/>
        <end position="270"/>
    </location>
</feature>
<comment type="subcellular location">
    <subcellularLocation>
        <location evidence="1">Lysosome membrane</location>
        <topology evidence="1">Multi-pass membrane protein</topology>
    </subcellularLocation>
</comment>
<evidence type="ECO:0000256" key="4">
    <source>
        <dbReference type="ARBA" id="ARBA00022692"/>
    </source>
</evidence>